<dbReference type="EMBL" id="CP089982">
    <property type="protein sequence ID" value="WXA94878.1"/>
    <property type="molecule type" value="Genomic_DNA"/>
</dbReference>
<gene>
    <name evidence="2" type="ORF">LZC95_51710</name>
</gene>
<protein>
    <submittedName>
        <fullName evidence="2">Uncharacterized protein</fullName>
    </submittedName>
</protein>
<name>A0ABZ2K870_9BACT</name>
<organism evidence="2 3">
    <name type="scientific">Pendulispora brunnea</name>
    <dbReference type="NCBI Taxonomy" id="2905690"/>
    <lineage>
        <taxon>Bacteria</taxon>
        <taxon>Pseudomonadati</taxon>
        <taxon>Myxococcota</taxon>
        <taxon>Myxococcia</taxon>
        <taxon>Myxococcales</taxon>
        <taxon>Sorangiineae</taxon>
        <taxon>Pendulisporaceae</taxon>
        <taxon>Pendulispora</taxon>
    </lineage>
</organism>
<feature type="chain" id="PRO_5047078578" evidence="1">
    <location>
        <begin position="27"/>
        <end position="185"/>
    </location>
</feature>
<evidence type="ECO:0000256" key="1">
    <source>
        <dbReference type="SAM" id="SignalP"/>
    </source>
</evidence>
<dbReference type="Proteomes" id="UP001379533">
    <property type="component" value="Chromosome"/>
</dbReference>
<evidence type="ECO:0000313" key="2">
    <source>
        <dbReference type="EMBL" id="WXA94878.1"/>
    </source>
</evidence>
<feature type="signal peptide" evidence="1">
    <location>
        <begin position="1"/>
        <end position="26"/>
    </location>
</feature>
<keyword evidence="3" id="KW-1185">Reference proteome</keyword>
<evidence type="ECO:0000313" key="3">
    <source>
        <dbReference type="Proteomes" id="UP001379533"/>
    </source>
</evidence>
<accession>A0ABZ2K870</accession>
<reference evidence="2 3" key="1">
    <citation type="submission" date="2021-12" db="EMBL/GenBank/DDBJ databases">
        <title>Discovery of the Pendulisporaceae a myxobacterial family with distinct sporulation behavior and unique specialized metabolism.</title>
        <authorList>
            <person name="Garcia R."/>
            <person name="Popoff A."/>
            <person name="Bader C.D."/>
            <person name="Loehr J."/>
            <person name="Walesch S."/>
            <person name="Walt C."/>
            <person name="Boldt J."/>
            <person name="Bunk B."/>
            <person name="Haeckl F.J.F.P.J."/>
            <person name="Gunesch A.P."/>
            <person name="Birkelbach J."/>
            <person name="Nuebel U."/>
            <person name="Pietschmann T."/>
            <person name="Bach T."/>
            <person name="Mueller R."/>
        </authorList>
    </citation>
    <scope>NUCLEOTIDE SEQUENCE [LARGE SCALE GENOMIC DNA]</scope>
    <source>
        <strain evidence="2 3">MSr12523</strain>
    </source>
</reference>
<sequence length="185" mass="20601">MFHRNWPIMGTIAAMATMAFATPAHADHYTRSSCGKGYKDPINFYWDDRWSAGTVSAAHKATDMCGGQLNGGGDSCGSGQTYNYLSCGNAYRRHCTKRTNKRRFHVRIYSQQFKFVPAHEDQGCGPLGTVVQDGARFNPGRDNQRAWISIGCRKGHYYYWGNTLSINQACGVGRQASDGKVWIVD</sequence>
<proteinExistence type="predicted"/>
<keyword evidence="1" id="KW-0732">Signal</keyword>
<dbReference type="RefSeq" id="WP_394845488.1">
    <property type="nucleotide sequence ID" value="NZ_CP089982.1"/>
</dbReference>